<name>A0A1I2LPM2_9BACI</name>
<protein>
    <submittedName>
        <fullName evidence="2">Nucleotidyltransferase domain-containing protein</fullName>
    </submittedName>
</protein>
<dbReference type="InterPro" id="IPR002934">
    <property type="entry name" value="Polymerase_NTP_transf_dom"/>
</dbReference>
<dbReference type="AlphaFoldDB" id="A0A1I2LPM2"/>
<dbReference type="GO" id="GO:0016779">
    <property type="term" value="F:nucleotidyltransferase activity"/>
    <property type="evidence" value="ECO:0007669"/>
    <property type="project" value="InterPro"/>
</dbReference>
<feature type="domain" description="Polymerase nucleotidyl transferase" evidence="1">
    <location>
        <begin position="20"/>
        <end position="63"/>
    </location>
</feature>
<gene>
    <name evidence="2" type="ORF">SAMN05216353_10957</name>
</gene>
<organism evidence="2 3">
    <name type="scientific">Halobacillus alkaliphilus</name>
    <dbReference type="NCBI Taxonomy" id="396056"/>
    <lineage>
        <taxon>Bacteria</taxon>
        <taxon>Bacillati</taxon>
        <taxon>Bacillota</taxon>
        <taxon>Bacilli</taxon>
        <taxon>Bacillales</taxon>
        <taxon>Bacillaceae</taxon>
        <taxon>Halobacillus</taxon>
    </lineage>
</organism>
<dbReference type="Pfam" id="PF01909">
    <property type="entry name" value="NTP_transf_2"/>
    <property type="match status" value="1"/>
</dbReference>
<keyword evidence="2" id="KW-0808">Transferase</keyword>
<evidence type="ECO:0000313" key="3">
    <source>
        <dbReference type="Proteomes" id="UP000198897"/>
    </source>
</evidence>
<evidence type="ECO:0000313" key="2">
    <source>
        <dbReference type="EMBL" id="SFF79357.1"/>
    </source>
</evidence>
<dbReference type="CDD" id="cd05403">
    <property type="entry name" value="NT_KNTase_like"/>
    <property type="match status" value="1"/>
</dbReference>
<keyword evidence="3" id="KW-1185">Reference proteome</keyword>
<dbReference type="EMBL" id="FOOG01000009">
    <property type="protein sequence ID" value="SFF79357.1"/>
    <property type="molecule type" value="Genomic_DNA"/>
</dbReference>
<dbReference type="InterPro" id="IPR043519">
    <property type="entry name" value="NT_sf"/>
</dbReference>
<proteinExistence type="predicted"/>
<reference evidence="3" key="1">
    <citation type="submission" date="2016-10" db="EMBL/GenBank/DDBJ databases">
        <authorList>
            <person name="Varghese N."/>
            <person name="Submissions S."/>
        </authorList>
    </citation>
    <scope>NUCLEOTIDE SEQUENCE [LARGE SCALE GENOMIC DNA]</scope>
    <source>
        <strain evidence="3">FP5</strain>
    </source>
</reference>
<evidence type="ECO:0000259" key="1">
    <source>
        <dbReference type="Pfam" id="PF01909"/>
    </source>
</evidence>
<dbReference type="Gene3D" id="3.30.460.10">
    <property type="entry name" value="Beta Polymerase, domain 2"/>
    <property type="match status" value="1"/>
</dbReference>
<dbReference type="Proteomes" id="UP000198897">
    <property type="component" value="Unassembled WGS sequence"/>
</dbReference>
<dbReference type="RefSeq" id="WP_175477822.1">
    <property type="nucleotide sequence ID" value="NZ_FOOG01000009.1"/>
</dbReference>
<sequence>MKRDAFHTARAFIDSYFPDCQSAVLSGSVVRGEETPSSDLDIVVIDREPFRQSYYYCKWPVEVFVHNKDSLEDALFIETQHGIPLMTRLCAEGMVIKGGREAEKMIEEAKKSLIEGPCALPLNKLNELRYAISDNLDDLEGSERPEEDIYSVSSLTESLHQFILRSNQKWAGEGKWMYRSLRDYDEALAVRLTECLQSFYTRQEKGELIRFVDEILAPHGGRLFHDYYARF</sequence>
<dbReference type="SUPFAM" id="SSF81301">
    <property type="entry name" value="Nucleotidyltransferase"/>
    <property type="match status" value="1"/>
</dbReference>
<accession>A0A1I2LPM2</accession>